<proteinExistence type="predicted"/>
<dbReference type="AlphaFoldDB" id="A0A6A0B3F3"/>
<accession>A0A6A0B3F3</accession>
<sequence>MVMTTMNLNFPQLDEPITLENMTTVVVEDVQVFANLVRELYGFDDANDVRLYDDQFKSLKAADMLVITDILGFDVNSRPVLKLVYQDLETQLNEKPEVKSMIDKLTATISELIGYELLDHELDLEQDEITVQELFKALGIQIETLSDTIFEKIFEILQIFKYLSKKKLLVFINAASFLTSDELAAIREFSELQGLTLLFLERYKVPDMPQYILDSDYFLYTENMV</sequence>
<dbReference type="Gene3D" id="3.40.50.11940">
    <property type="match status" value="2"/>
</dbReference>
<gene>
    <name evidence="1" type="primary">csn2</name>
    <name evidence="1" type="ORF">Hs20B_02670</name>
</gene>
<comment type="caution">
    <text evidence="1">The sequence shown here is derived from an EMBL/GenBank/DDBJ whole genome shotgun (WGS) entry which is preliminary data.</text>
</comment>
<keyword evidence="2" id="KW-1185">Reference proteome</keyword>
<dbReference type="InterPro" id="IPR038600">
    <property type="entry name" value="Csn2_sf"/>
</dbReference>
<organism evidence="1 2">
    <name type="scientific">Pseudolactococcus insecticola</name>
    <dbReference type="NCBI Taxonomy" id="2709158"/>
    <lineage>
        <taxon>Bacteria</taxon>
        <taxon>Bacillati</taxon>
        <taxon>Bacillota</taxon>
        <taxon>Bacilli</taxon>
        <taxon>Lactobacillales</taxon>
        <taxon>Streptococcaceae</taxon>
        <taxon>Pseudolactococcus</taxon>
    </lineage>
</organism>
<dbReference type="NCBIfam" id="TIGR01866">
    <property type="entry name" value="cas_Csn2"/>
    <property type="match status" value="1"/>
</dbReference>
<name>A0A6A0B3F3_9LACT</name>
<dbReference type="Pfam" id="PF09711">
    <property type="entry name" value="Cas_Csn2"/>
    <property type="match status" value="1"/>
</dbReference>
<dbReference type="InterPro" id="IPR010146">
    <property type="entry name" value="CRISPR-assoc_prot_Csn2-typ"/>
</dbReference>
<evidence type="ECO:0000313" key="2">
    <source>
        <dbReference type="Proteomes" id="UP000475928"/>
    </source>
</evidence>
<dbReference type="EMBL" id="BLLH01000001">
    <property type="protein sequence ID" value="GFH39869.1"/>
    <property type="molecule type" value="Genomic_DNA"/>
</dbReference>
<reference evidence="1 2" key="1">
    <citation type="submission" date="2020-02" db="EMBL/GenBank/DDBJ databases">
        <title>Draft genome sequence of Lactococcus sp. Hs20B0-1.</title>
        <authorList>
            <person name="Noda S."/>
            <person name="Yuki M."/>
            <person name="Ohkuma M."/>
        </authorList>
    </citation>
    <scope>NUCLEOTIDE SEQUENCE [LARGE SCALE GENOMIC DNA]</scope>
    <source>
        <strain evidence="1 2">Hs20B0-1</strain>
    </source>
</reference>
<evidence type="ECO:0000313" key="1">
    <source>
        <dbReference type="EMBL" id="GFH39869.1"/>
    </source>
</evidence>
<dbReference type="Proteomes" id="UP000475928">
    <property type="component" value="Unassembled WGS sequence"/>
</dbReference>
<protein>
    <submittedName>
        <fullName evidence="1">CRISPR-associated protein Csn2</fullName>
    </submittedName>
</protein>